<proteinExistence type="inferred from homology"/>
<organism evidence="5 6">
    <name type="scientific">Candidatus Daviesbacteria bacterium RIFCSPHIGHO2_02_FULL_43_12</name>
    <dbReference type="NCBI Taxonomy" id="1797776"/>
    <lineage>
        <taxon>Bacteria</taxon>
        <taxon>Candidatus Daviesiibacteriota</taxon>
    </lineage>
</organism>
<name>A0A1F5KGJ6_9BACT</name>
<comment type="similarity">
    <text evidence="1">Belongs to the PEP-utilizing enzyme family.</text>
</comment>
<dbReference type="InterPro" id="IPR006319">
    <property type="entry name" value="PEP_synth"/>
</dbReference>
<comment type="caution">
    <text evidence="5">The sequence shown here is derived from an EMBL/GenBank/DDBJ whole genome shotgun (WGS) entry which is preliminary data.</text>
</comment>
<dbReference type="InterPro" id="IPR036637">
    <property type="entry name" value="Phosphohistidine_dom_sf"/>
</dbReference>
<dbReference type="InterPro" id="IPR018274">
    <property type="entry name" value="PEP_util_AS"/>
</dbReference>
<evidence type="ECO:0000256" key="1">
    <source>
        <dbReference type="ARBA" id="ARBA00007837"/>
    </source>
</evidence>
<keyword evidence="2" id="KW-0547">Nucleotide-binding</keyword>
<dbReference type="PANTHER" id="PTHR43030:SF1">
    <property type="entry name" value="PHOSPHOENOLPYRUVATE SYNTHASE"/>
    <property type="match status" value="1"/>
</dbReference>
<dbReference type="InterPro" id="IPR008279">
    <property type="entry name" value="PEP-util_enz_mobile_dom"/>
</dbReference>
<evidence type="ECO:0000313" key="6">
    <source>
        <dbReference type="Proteomes" id="UP000177328"/>
    </source>
</evidence>
<feature type="domain" description="PEP-utilising enzyme mobile" evidence="4">
    <location>
        <begin position="32"/>
        <end position="103"/>
    </location>
</feature>
<evidence type="ECO:0000256" key="3">
    <source>
        <dbReference type="ARBA" id="ARBA00022840"/>
    </source>
</evidence>
<evidence type="ECO:0000256" key="2">
    <source>
        <dbReference type="ARBA" id="ARBA00022741"/>
    </source>
</evidence>
<dbReference type="Gene3D" id="3.50.30.10">
    <property type="entry name" value="Phosphohistidine domain"/>
    <property type="match status" value="1"/>
</dbReference>
<accession>A0A1F5KGJ6</accession>
<dbReference type="SUPFAM" id="SSF52009">
    <property type="entry name" value="Phosphohistidine domain"/>
    <property type="match status" value="1"/>
</dbReference>
<gene>
    <name evidence="5" type="ORF">A3D25_04695</name>
</gene>
<dbReference type="Pfam" id="PF00391">
    <property type="entry name" value="PEP-utilizers"/>
    <property type="match status" value="1"/>
</dbReference>
<dbReference type="Proteomes" id="UP000177328">
    <property type="component" value="Unassembled WGS sequence"/>
</dbReference>
<evidence type="ECO:0000259" key="4">
    <source>
        <dbReference type="Pfam" id="PF00391"/>
    </source>
</evidence>
<dbReference type="PANTHER" id="PTHR43030">
    <property type="entry name" value="PHOSPHOENOLPYRUVATE SYNTHASE"/>
    <property type="match status" value="1"/>
</dbReference>
<keyword evidence="3" id="KW-0067">ATP-binding</keyword>
<dbReference type="GO" id="GO:0008986">
    <property type="term" value="F:pyruvate, water dikinase activity"/>
    <property type="evidence" value="ECO:0007669"/>
    <property type="project" value="InterPro"/>
</dbReference>
<dbReference type="GO" id="GO:0005524">
    <property type="term" value="F:ATP binding"/>
    <property type="evidence" value="ECO:0007669"/>
    <property type="project" value="UniProtKB-KW"/>
</dbReference>
<reference evidence="5 6" key="1">
    <citation type="journal article" date="2016" name="Nat. Commun.">
        <title>Thousands of microbial genomes shed light on interconnected biogeochemical processes in an aquifer system.</title>
        <authorList>
            <person name="Anantharaman K."/>
            <person name="Brown C.T."/>
            <person name="Hug L.A."/>
            <person name="Sharon I."/>
            <person name="Castelle C.J."/>
            <person name="Probst A.J."/>
            <person name="Thomas B.C."/>
            <person name="Singh A."/>
            <person name="Wilkins M.J."/>
            <person name="Karaoz U."/>
            <person name="Brodie E.L."/>
            <person name="Williams K.H."/>
            <person name="Hubbard S.S."/>
            <person name="Banfield J.F."/>
        </authorList>
    </citation>
    <scope>NUCLEOTIDE SEQUENCE [LARGE SCALE GENOMIC DNA]</scope>
</reference>
<dbReference type="EMBL" id="MFDD01000014">
    <property type="protein sequence ID" value="OGE40073.1"/>
    <property type="molecule type" value="Genomic_DNA"/>
</dbReference>
<dbReference type="PROSITE" id="PS00370">
    <property type="entry name" value="PEP_ENZYMES_PHOS_SITE"/>
    <property type="match status" value="1"/>
</dbReference>
<sequence length="109" mass="11393">MKELVLEGTPASQGSATGPAKILFPRQDISGFKEGDILVTNMTDPSMVLVMSMASAIVTDIGGVTAHAAILSRELGIPCVVATKLGTKTLKNGDQVYVDGTQGKVYKLK</sequence>
<dbReference type="AlphaFoldDB" id="A0A1F5KGJ6"/>
<protein>
    <recommendedName>
        <fullName evidence="4">PEP-utilising enzyme mobile domain-containing protein</fullName>
    </recommendedName>
</protein>
<evidence type="ECO:0000313" key="5">
    <source>
        <dbReference type="EMBL" id="OGE40073.1"/>
    </source>
</evidence>